<evidence type="ECO:0000313" key="3">
    <source>
        <dbReference type="EMBL" id="QHS83810.1"/>
    </source>
</evidence>
<organism evidence="3">
    <name type="scientific">viral metagenome</name>
    <dbReference type="NCBI Taxonomy" id="1070528"/>
    <lineage>
        <taxon>unclassified sequences</taxon>
        <taxon>metagenomes</taxon>
        <taxon>organismal metagenomes</taxon>
    </lineage>
</organism>
<reference evidence="3" key="1">
    <citation type="journal article" date="2020" name="Nature">
        <title>Giant virus diversity and host interactions through global metagenomics.</title>
        <authorList>
            <person name="Schulz F."/>
            <person name="Roux S."/>
            <person name="Paez-Espino D."/>
            <person name="Jungbluth S."/>
            <person name="Walsh D.A."/>
            <person name="Denef V.J."/>
            <person name="McMahon K.D."/>
            <person name="Konstantinidis K.T."/>
            <person name="Eloe-Fadrosh E.A."/>
            <person name="Kyrpides N.C."/>
            <person name="Woyke T."/>
        </authorList>
    </citation>
    <scope>NUCLEOTIDE SEQUENCE</scope>
    <source>
        <strain evidence="3">GVMAG-S-ERX555961-36</strain>
    </source>
</reference>
<name>A0A6C0AWT3_9ZZZZ</name>
<proteinExistence type="predicted"/>
<keyword evidence="2" id="KW-1133">Transmembrane helix</keyword>
<keyword evidence="2" id="KW-0472">Membrane</keyword>
<accession>A0A6C0AWT3</accession>
<sequence length="249" mass="25093">MTKVSVSKLVASGTKTATGAASAVVGKAEKIVVGVAGKTQKAVDMVASTGVKATSKTIGTAKGLVNKTTGTVIKANSKLSGFCNPNNIIPCVTALTIIAYMVVVTPATVLDVFSTCPGKVASLLVVLVTLLFDLKMGILIGLAVVLSISMASVNRDLYESFSQNIPGFSDSSGAPFDSSGIPFDSSGVPINGRVRGPPVAIPPRGRTVSAPGAATRAAPKLTVAAPPAASTKKPNLEGTDDHLASYAPV</sequence>
<keyword evidence="2" id="KW-0812">Transmembrane</keyword>
<feature type="transmembrane region" description="Helical" evidence="2">
    <location>
        <begin position="121"/>
        <end position="146"/>
    </location>
</feature>
<evidence type="ECO:0000256" key="2">
    <source>
        <dbReference type="SAM" id="Phobius"/>
    </source>
</evidence>
<feature type="region of interest" description="Disordered" evidence="1">
    <location>
        <begin position="194"/>
        <end position="249"/>
    </location>
</feature>
<evidence type="ECO:0000256" key="1">
    <source>
        <dbReference type="SAM" id="MobiDB-lite"/>
    </source>
</evidence>
<feature type="transmembrane region" description="Helical" evidence="2">
    <location>
        <begin position="88"/>
        <end position="109"/>
    </location>
</feature>
<dbReference type="EMBL" id="MN738765">
    <property type="protein sequence ID" value="QHS83810.1"/>
    <property type="molecule type" value="Genomic_DNA"/>
</dbReference>
<dbReference type="AlphaFoldDB" id="A0A6C0AWT3"/>
<protein>
    <submittedName>
        <fullName evidence="3">Uncharacterized protein</fullName>
    </submittedName>
</protein>